<protein>
    <submittedName>
        <fullName evidence="1">Alpha/beta fold hydrolase</fullName>
    </submittedName>
</protein>
<dbReference type="RefSeq" id="WP_252664256.1">
    <property type="nucleotide sequence ID" value="NZ_CP098611.1"/>
</dbReference>
<dbReference type="Proteomes" id="UP001056708">
    <property type="component" value="Chromosome"/>
</dbReference>
<sequence length="215" mass="24237">MSMSSVLPSSSQESAKIVVLVHGIFRQSKVFSKMKQRLQAEGYTVYSPDLFHRWGALGLADLAQQLASFIEQHLPADAEFDLVGLSMGGIVSRYYLQRLNGASRVRHFITIASPHLGTWLAYTFPRRTGLEMRPGSRLLKDLDQDLDRLDVEITSIWTLWDFIIVPSQHCCLPVGEVIQVPVLLHGMMAWSDRTIEVVQKRLQEPISSDITTQVS</sequence>
<dbReference type="EMBL" id="CP098611">
    <property type="protein sequence ID" value="USR92185.1"/>
    <property type="molecule type" value="Genomic_DNA"/>
</dbReference>
<reference evidence="1" key="1">
    <citation type="submission" date="2022-06" db="EMBL/GenBank/DDBJ databases">
        <title>Genome sequence of Phormidium yuhuli AB48 isolated from an industrial photobioreactor environment.</title>
        <authorList>
            <person name="Qiu Y."/>
            <person name="Noonan A.J.C."/>
            <person name="Dofher K."/>
            <person name="Koch M."/>
            <person name="Kieft B."/>
            <person name="Lin X."/>
            <person name="Ziels R.M."/>
            <person name="Hallam S.J."/>
        </authorList>
    </citation>
    <scope>NUCLEOTIDE SEQUENCE</scope>
    <source>
        <strain evidence="1">AB48</strain>
    </source>
</reference>
<evidence type="ECO:0000313" key="1">
    <source>
        <dbReference type="EMBL" id="USR92185.1"/>
    </source>
</evidence>
<gene>
    <name evidence="1" type="ORF">NEA10_05525</name>
</gene>
<dbReference type="SUPFAM" id="SSF53474">
    <property type="entry name" value="alpha/beta-Hydrolases"/>
    <property type="match status" value="1"/>
</dbReference>
<organism evidence="1 2">
    <name type="scientific">Phormidium yuhuli AB48</name>
    <dbReference type="NCBI Taxonomy" id="2940671"/>
    <lineage>
        <taxon>Bacteria</taxon>
        <taxon>Bacillati</taxon>
        <taxon>Cyanobacteriota</taxon>
        <taxon>Cyanophyceae</taxon>
        <taxon>Oscillatoriophycideae</taxon>
        <taxon>Oscillatoriales</taxon>
        <taxon>Oscillatoriaceae</taxon>
        <taxon>Phormidium</taxon>
        <taxon>Phormidium yuhuli</taxon>
    </lineage>
</organism>
<proteinExistence type="predicted"/>
<name>A0ABY5ATH7_9CYAN</name>
<dbReference type="Gene3D" id="3.40.50.1820">
    <property type="entry name" value="alpha/beta hydrolase"/>
    <property type="match status" value="1"/>
</dbReference>
<dbReference type="PANTHER" id="PTHR37946:SF1">
    <property type="entry name" value="SLL1969 PROTEIN"/>
    <property type="match status" value="1"/>
</dbReference>
<keyword evidence="1" id="KW-0378">Hydrolase</keyword>
<keyword evidence="2" id="KW-1185">Reference proteome</keyword>
<dbReference type="InterPro" id="IPR029058">
    <property type="entry name" value="AB_hydrolase_fold"/>
</dbReference>
<evidence type="ECO:0000313" key="2">
    <source>
        <dbReference type="Proteomes" id="UP001056708"/>
    </source>
</evidence>
<dbReference type="Pfam" id="PF02089">
    <property type="entry name" value="Palm_thioest"/>
    <property type="match status" value="1"/>
</dbReference>
<dbReference type="GO" id="GO:0016787">
    <property type="term" value="F:hydrolase activity"/>
    <property type="evidence" value="ECO:0007669"/>
    <property type="project" value="UniProtKB-KW"/>
</dbReference>
<dbReference type="PANTHER" id="PTHR37946">
    <property type="entry name" value="SLL1969 PROTEIN"/>
    <property type="match status" value="1"/>
</dbReference>
<accession>A0ABY5ATH7</accession>